<sequence>MTYRVSLKYVLYFNDSGALHFSNAYAFSAQHPSFYDHAASSSLFSFLASCLQNHHRQMARHLQNIRQTTHIDLFQKVSSHQKCRIDEHIFNTFVTHADTDMLVQLLPQTLEITPFDRAHEAAEPGSLPISEYI</sequence>
<dbReference type="EMBL" id="MU155341">
    <property type="protein sequence ID" value="KAF9475231.1"/>
    <property type="molecule type" value="Genomic_DNA"/>
</dbReference>
<comment type="caution">
    <text evidence="1">The sequence shown here is derived from an EMBL/GenBank/DDBJ whole genome shotgun (WGS) entry which is preliminary data.</text>
</comment>
<proteinExistence type="predicted"/>
<protein>
    <submittedName>
        <fullName evidence="1">Uncharacterized protein</fullName>
    </submittedName>
</protein>
<dbReference type="AlphaFoldDB" id="A0A9P5YWL4"/>
<name>A0A9P5YWL4_9AGAR</name>
<evidence type="ECO:0000313" key="1">
    <source>
        <dbReference type="EMBL" id="KAF9475231.1"/>
    </source>
</evidence>
<keyword evidence="2" id="KW-1185">Reference proteome</keyword>
<dbReference type="Proteomes" id="UP000807469">
    <property type="component" value="Unassembled WGS sequence"/>
</dbReference>
<accession>A0A9P5YWL4</accession>
<organism evidence="1 2">
    <name type="scientific">Pholiota conissans</name>
    <dbReference type="NCBI Taxonomy" id="109636"/>
    <lineage>
        <taxon>Eukaryota</taxon>
        <taxon>Fungi</taxon>
        <taxon>Dikarya</taxon>
        <taxon>Basidiomycota</taxon>
        <taxon>Agaricomycotina</taxon>
        <taxon>Agaricomycetes</taxon>
        <taxon>Agaricomycetidae</taxon>
        <taxon>Agaricales</taxon>
        <taxon>Agaricineae</taxon>
        <taxon>Strophariaceae</taxon>
        <taxon>Pholiota</taxon>
    </lineage>
</organism>
<gene>
    <name evidence="1" type="ORF">BDN70DRAFT_883944</name>
</gene>
<evidence type="ECO:0000313" key="2">
    <source>
        <dbReference type="Proteomes" id="UP000807469"/>
    </source>
</evidence>
<reference evidence="1" key="1">
    <citation type="submission" date="2020-11" db="EMBL/GenBank/DDBJ databases">
        <authorList>
            <consortium name="DOE Joint Genome Institute"/>
            <person name="Ahrendt S."/>
            <person name="Riley R."/>
            <person name="Andreopoulos W."/>
            <person name="Labutti K."/>
            <person name="Pangilinan J."/>
            <person name="Ruiz-Duenas F.J."/>
            <person name="Barrasa J.M."/>
            <person name="Sanchez-Garcia M."/>
            <person name="Camarero S."/>
            <person name="Miyauchi S."/>
            <person name="Serrano A."/>
            <person name="Linde D."/>
            <person name="Babiker R."/>
            <person name="Drula E."/>
            <person name="Ayuso-Fernandez I."/>
            <person name="Pacheco R."/>
            <person name="Padilla G."/>
            <person name="Ferreira P."/>
            <person name="Barriuso J."/>
            <person name="Kellner H."/>
            <person name="Castanera R."/>
            <person name="Alfaro M."/>
            <person name="Ramirez L."/>
            <person name="Pisabarro A.G."/>
            <person name="Kuo A."/>
            <person name="Tritt A."/>
            <person name="Lipzen A."/>
            <person name="He G."/>
            <person name="Yan M."/>
            <person name="Ng V."/>
            <person name="Cullen D."/>
            <person name="Martin F."/>
            <person name="Rosso M.-N."/>
            <person name="Henrissat B."/>
            <person name="Hibbett D."/>
            <person name="Martinez A.T."/>
            <person name="Grigoriev I.V."/>
        </authorList>
    </citation>
    <scope>NUCLEOTIDE SEQUENCE</scope>
    <source>
        <strain evidence="1">CIRM-BRFM 674</strain>
    </source>
</reference>